<evidence type="ECO:0000256" key="1">
    <source>
        <dbReference type="ARBA" id="ARBA00005417"/>
    </source>
</evidence>
<dbReference type="InterPro" id="IPR003439">
    <property type="entry name" value="ABC_transporter-like_ATP-bd"/>
</dbReference>
<dbReference type="InterPro" id="IPR050095">
    <property type="entry name" value="ECF_ABC_transporter_ATP-bd"/>
</dbReference>
<sequence length="623" mass="65453">MPMTAAPLVELDEVRIRHDGAERATPDGVTLAIRPGEVVLVLGPSGCGKSTLALALDGLIPHAVPADLEGRVLVAGLDTRDHHVGELSEHVAMVFQDPDAQVVTGTVLDEVAFGPENLRLPVDDVLARAERALKLVGLWERRTENPDRLSGGGRQRLAIACALAMASPVLVLDEPTANLDPAGIDEVYAVLRELANERDHAIVLVEHNLDAAVDVVDRVVVLDAAGRLAMDGPVRDVLRGRTDELLALGVWLPVSTLAALRLREAGVVLDPLPLTPAELAAALDAHAVLPAPLVAAGRDATTRLETDATQRTSPGLETRPTPSGAPRPTAGQAAITARGLSVRRGGKRGPIVVHDVDLDVASGEFLAIVGTNGAGKTSLLQAIAGVTPAPEGAVDVLGLDPQRADARERSRRIGFVFQNPEHQFVATSVAGELDLGLKLQGLDEAARDAEITRILDRFGLGDLRDRHPFLLSGGQKRRLSVGTALVAGAPVLALDEPTFGQDRERAAELLDMLATLNAQGTTILVVTHDLQLVADYASRVAVMAEGRVLGVGPTAEVLAGPLIEQAGLRHPPLARATRGLEHHPGWRQVTRMSQLPAAVAPASTTTDDGHAPGAVPTEARGIR</sequence>
<dbReference type="PROSITE" id="PS00211">
    <property type="entry name" value="ABC_TRANSPORTER_1"/>
    <property type="match status" value="1"/>
</dbReference>
<feature type="region of interest" description="Disordered" evidence="5">
    <location>
        <begin position="600"/>
        <end position="623"/>
    </location>
</feature>
<evidence type="ECO:0000256" key="5">
    <source>
        <dbReference type="SAM" id="MobiDB-lite"/>
    </source>
</evidence>
<dbReference type="PROSITE" id="PS50893">
    <property type="entry name" value="ABC_TRANSPORTER_2"/>
    <property type="match status" value="2"/>
</dbReference>
<feature type="domain" description="ABC transporter" evidence="6">
    <location>
        <begin position="337"/>
        <end position="570"/>
    </location>
</feature>
<comment type="similarity">
    <text evidence="1">Belongs to the ABC transporter superfamily.</text>
</comment>
<keyword evidence="4 7" id="KW-0067">ATP-binding</keyword>
<dbReference type="InterPro" id="IPR015856">
    <property type="entry name" value="ABC_transpr_CbiO/EcfA_su"/>
</dbReference>
<evidence type="ECO:0000313" key="8">
    <source>
        <dbReference type="Proteomes" id="UP000832097"/>
    </source>
</evidence>
<evidence type="ECO:0000256" key="4">
    <source>
        <dbReference type="ARBA" id="ARBA00022840"/>
    </source>
</evidence>
<evidence type="ECO:0000256" key="3">
    <source>
        <dbReference type="ARBA" id="ARBA00022741"/>
    </source>
</evidence>
<gene>
    <name evidence="7" type="ORF">MTO99_12240</name>
</gene>
<dbReference type="CDD" id="cd03225">
    <property type="entry name" value="ABC_cobalt_CbiO_domain1"/>
    <property type="match status" value="2"/>
</dbReference>
<dbReference type="InterPro" id="IPR003593">
    <property type="entry name" value="AAA+_ATPase"/>
</dbReference>
<dbReference type="PANTHER" id="PTHR43553:SF21">
    <property type="entry name" value="ABC TRANSPORTER ATP-BINDING PROTEIN MA_1418-RELATED"/>
    <property type="match status" value="1"/>
</dbReference>
<dbReference type="EMBL" id="CP094528">
    <property type="protein sequence ID" value="UOE42956.1"/>
    <property type="molecule type" value="Genomic_DNA"/>
</dbReference>
<keyword evidence="2" id="KW-0813">Transport</keyword>
<accession>A0ABY4BZ35</accession>
<dbReference type="Pfam" id="PF00005">
    <property type="entry name" value="ABC_tran"/>
    <property type="match status" value="2"/>
</dbReference>
<evidence type="ECO:0000256" key="2">
    <source>
        <dbReference type="ARBA" id="ARBA00022448"/>
    </source>
</evidence>
<reference evidence="7 8" key="1">
    <citation type="submission" date="2022-03" db="EMBL/GenBank/DDBJ databases">
        <title>Mucilaginibacter sp. isolated from the gut of Protaetia brevitarsis seulensis larvae.</title>
        <authorList>
            <person name="Won M."/>
            <person name="Kim S.-J."/>
            <person name="Kwon S.-W."/>
        </authorList>
    </citation>
    <scope>NUCLEOTIDE SEQUENCE [LARGE SCALE GENOMIC DNA]</scope>
    <source>
        <strain evidence="7 8">CFWR-12</strain>
    </source>
</reference>
<organism evidence="7 8">
    <name type="scientific">Agromyces larvae</name>
    <dbReference type="NCBI Taxonomy" id="2929802"/>
    <lineage>
        <taxon>Bacteria</taxon>
        <taxon>Bacillati</taxon>
        <taxon>Actinomycetota</taxon>
        <taxon>Actinomycetes</taxon>
        <taxon>Micrococcales</taxon>
        <taxon>Microbacteriaceae</taxon>
        <taxon>Agromyces</taxon>
    </lineage>
</organism>
<feature type="region of interest" description="Disordered" evidence="5">
    <location>
        <begin position="303"/>
        <end position="333"/>
    </location>
</feature>
<keyword evidence="3" id="KW-0547">Nucleotide-binding</keyword>
<dbReference type="Proteomes" id="UP000832097">
    <property type="component" value="Chromosome"/>
</dbReference>
<evidence type="ECO:0000313" key="7">
    <source>
        <dbReference type="EMBL" id="UOE42956.1"/>
    </source>
</evidence>
<proteinExistence type="inferred from homology"/>
<protein>
    <submittedName>
        <fullName evidence="7">Energy-coupling factor ABC transporter ATP-binding protein</fullName>
    </submittedName>
</protein>
<dbReference type="PANTHER" id="PTHR43553">
    <property type="entry name" value="HEAVY METAL TRANSPORTER"/>
    <property type="match status" value="1"/>
</dbReference>
<dbReference type="InterPro" id="IPR017871">
    <property type="entry name" value="ABC_transporter-like_CS"/>
</dbReference>
<dbReference type="SMART" id="SM00382">
    <property type="entry name" value="AAA"/>
    <property type="match status" value="2"/>
</dbReference>
<name>A0ABY4BZ35_9MICO</name>
<keyword evidence="8" id="KW-1185">Reference proteome</keyword>
<feature type="domain" description="ABC transporter" evidence="6">
    <location>
        <begin position="9"/>
        <end position="250"/>
    </location>
</feature>
<dbReference type="GO" id="GO:0005524">
    <property type="term" value="F:ATP binding"/>
    <property type="evidence" value="ECO:0007669"/>
    <property type="project" value="UniProtKB-KW"/>
</dbReference>
<dbReference type="Gene3D" id="3.40.50.300">
    <property type="entry name" value="P-loop containing nucleotide triphosphate hydrolases"/>
    <property type="match status" value="2"/>
</dbReference>
<dbReference type="InterPro" id="IPR027417">
    <property type="entry name" value="P-loop_NTPase"/>
</dbReference>
<evidence type="ECO:0000259" key="6">
    <source>
        <dbReference type="PROSITE" id="PS50893"/>
    </source>
</evidence>
<dbReference type="SUPFAM" id="SSF52540">
    <property type="entry name" value="P-loop containing nucleoside triphosphate hydrolases"/>
    <property type="match status" value="2"/>
</dbReference>